<dbReference type="Pfam" id="PF01535">
    <property type="entry name" value="PPR"/>
    <property type="match status" value="6"/>
</dbReference>
<dbReference type="Proteomes" id="UP000239757">
    <property type="component" value="Unassembled WGS sequence"/>
</dbReference>
<dbReference type="FunFam" id="1.25.40.10:FF:001383">
    <property type="entry name" value="Pentatricopeptide repeat-containing protein mitochondrial"/>
    <property type="match status" value="1"/>
</dbReference>
<dbReference type="InterPro" id="IPR011990">
    <property type="entry name" value="TPR-like_helical_dom_sf"/>
</dbReference>
<protein>
    <recommendedName>
        <fullName evidence="5">Pentacotripeptide-repeat region of PRORP domain-containing protein</fullName>
    </recommendedName>
</protein>
<dbReference type="Pfam" id="PF13041">
    <property type="entry name" value="PPR_2"/>
    <property type="match status" value="1"/>
</dbReference>
<dbReference type="PROSITE" id="PS51375">
    <property type="entry name" value="PPR"/>
    <property type="match status" value="5"/>
</dbReference>
<dbReference type="NCBIfam" id="TIGR00756">
    <property type="entry name" value="PPR"/>
    <property type="match status" value="5"/>
</dbReference>
<dbReference type="Pfam" id="PF20431">
    <property type="entry name" value="E_motif"/>
    <property type="match status" value="1"/>
</dbReference>
<dbReference type="GO" id="GO:0003723">
    <property type="term" value="F:RNA binding"/>
    <property type="evidence" value="ECO:0007669"/>
    <property type="project" value="InterPro"/>
</dbReference>
<dbReference type="FunFam" id="1.25.40.10:FF:000090">
    <property type="entry name" value="Pentatricopeptide repeat-containing protein, chloroplastic"/>
    <property type="match status" value="1"/>
</dbReference>
<feature type="repeat" description="PPR" evidence="2">
    <location>
        <begin position="210"/>
        <end position="244"/>
    </location>
</feature>
<dbReference type="PANTHER" id="PTHR47926:SF487">
    <property type="entry name" value="REPEAT (TPR)-LIKE SUPERFAMILY PROTEIN, PUTATIVE-RELATED"/>
    <property type="match status" value="1"/>
</dbReference>
<dbReference type="EMBL" id="KZ664287">
    <property type="protein sequence ID" value="PPS06449.1"/>
    <property type="molecule type" value="Genomic_DNA"/>
</dbReference>
<feature type="repeat" description="PPR" evidence="2">
    <location>
        <begin position="74"/>
        <end position="108"/>
    </location>
</feature>
<dbReference type="Gene3D" id="1.25.40.10">
    <property type="entry name" value="Tetratricopeptide repeat domain"/>
    <property type="match status" value="4"/>
</dbReference>
<feature type="repeat" description="PPR" evidence="2">
    <location>
        <begin position="245"/>
        <end position="279"/>
    </location>
</feature>
<gene>
    <name evidence="3" type="ORF">GOBAR_AA14236</name>
</gene>
<evidence type="ECO:0000256" key="2">
    <source>
        <dbReference type="PROSITE-ProRule" id="PRU00708"/>
    </source>
</evidence>
<evidence type="ECO:0000313" key="4">
    <source>
        <dbReference type="Proteomes" id="UP000239757"/>
    </source>
</evidence>
<accession>A0A2P5XSX2</accession>
<dbReference type="AlphaFoldDB" id="A0A2P5XSX2"/>
<evidence type="ECO:0000256" key="1">
    <source>
        <dbReference type="ARBA" id="ARBA00022737"/>
    </source>
</evidence>
<dbReference type="InterPro" id="IPR046960">
    <property type="entry name" value="PPR_At4g14850-like_plant"/>
</dbReference>
<dbReference type="InterPro" id="IPR002885">
    <property type="entry name" value="PPR_rpt"/>
</dbReference>
<name>A0A2P5XSX2_GOSBA</name>
<feature type="repeat" description="PPR" evidence="2">
    <location>
        <begin position="175"/>
        <end position="209"/>
    </location>
</feature>
<dbReference type="PANTHER" id="PTHR47926">
    <property type="entry name" value="PENTATRICOPEPTIDE REPEAT-CONTAINING PROTEIN"/>
    <property type="match status" value="1"/>
</dbReference>
<evidence type="ECO:0000313" key="3">
    <source>
        <dbReference type="EMBL" id="PPS06449.1"/>
    </source>
</evidence>
<evidence type="ECO:0008006" key="5">
    <source>
        <dbReference type="Google" id="ProtNLM"/>
    </source>
</evidence>
<reference evidence="3 4" key="1">
    <citation type="submission" date="2015-01" db="EMBL/GenBank/DDBJ databases">
        <title>Genome of allotetraploid Gossypium barbadense reveals genomic plasticity and fiber elongation in cotton evolution.</title>
        <authorList>
            <person name="Chen X."/>
            <person name="Liu X."/>
            <person name="Zhao B."/>
            <person name="Zheng H."/>
            <person name="Hu Y."/>
            <person name="Lu G."/>
            <person name="Yang C."/>
            <person name="Chen J."/>
            <person name="Shan C."/>
            <person name="Zhang L."/>
            <person name="Zhou Y."/>
            <person name="Wang L."/>
            <person name="Guo W."/>
            <person name="Bai Y."/>
            <person name="Ruan J."/>
            <person name="Shangguan X."/>
            <person name="Mao Y."/>
            <person name="Jiang J."/>
            <person name="Zhu Y."/>
            <person name="Lei J."/>
            <person name="Kang H."/>
            <person name="Chen S."/>
            <person name="He X."/>
            <person name="Wang R."/>
            <person name="Wang Y."/>
            <person name="Chen J."/>
            <person name="Wang L."/>
            <person name="Yu S."/>
            <person name="Wang B."/>
            <person name="Wei J."/>
            <person name="Song S."/>
            <person name="Lu X."/>
            <person name="Gao Z."/>
            <person name="Gu W."/>
            <person name="Deng X."/>
            <person name="Ma D."/>
            <person name="Wang S."/>
            <person name="Liang W."/>
            <person name="Fang L."/>
            <person name="Cai C."/>
            <person name="Zhu X."/>
            <person name="Zhou B."/>
            <person name="Zhang Y."/>
            <person name="Chen Z."/>
            <person name="Xu S."/>
            <person name="Zhu R."/>
            <person name="Wang S."/>
            <person name="Zhang T."/>
            <person name="Zhao G."/>
        </authorList>
    </citation>
    <scope>NUCLEOTIDE SEQUENCE [LARGE SCALE GENOMIC DNA]</scope>
    <source>
        <strain evidence="4">cv. Xinhai21</strain>
        <tissue evidence="3">Leaf</tissue>
    </source>
</reference>
<dbReference type="GO" id="GO:0009451">
    <property type="term" value="P:RNA modification"/>
    <property type="evidence" value="ECO:0007669"/>
    <property type="project" value="InterPro"/>
</dbReference>
<proteinExistence type="predicted"/>
<organism evidence="3 4">
    <name type="scientific">Gossypium barbadense</name>
    <name type="common">Sea Island cotton</name>
    <name type="synonym">Hibiscus barbadensis</name>
    <dbReference type="NCBI Taxonomy" id="3634"/>
    <lineage>
        <taxon>Eukaryota</taxon>
        <taxon>Viridiplantae</taxon>
        <taxon>Streptophyta</taxon>
        <taxon>Embryophyta</taxon>
        <taxon>Tracheophyta</taxon>
        <taxon>Spermatophyta</taxon>
        <taxon>Magnoliopsida</taxon>
        <taxon>eudicotyledons</taxon>
        <taxon>Gunneridae</taxon>
        <taxon>Pentapetalae</taxon>
        <taxon>rosids</taxon>
        <taxon>malvids</taxon>
        <taxon>Malvales</taxon>
        <taxon>Malvaceae</taxon>
        <taxon>Malvoideae</taxon>
        <taxon>Gossypium</taxon>
    </lineage>
</organism>
<keyword evidence="1" id="KW-0677">Repeat</keyword>
<dbReference type="OrthoDB" id="185373at2759"/>
<dbReference type="InterPro" id="IPR046848">
    <property type="entry name" value="E_motif"/>
</dbReference>
<feature type="repeat" description="PPR" evidence="2">
    <location>
        <begin position="144"/>
        <end position="174"/>
    </location>
</feature>
<sequence length="569" mass="63656">MHRSFQSSTDNYANLIETYAHDRALKPGKLLHAHLIVKGLAHLTYLATKLIAFYTECGQLSNARKLFDKIPKRNIHRWISIIRAYTRRGYYQEAIGVFTEMQTEGLGIDKYLIPSVLKACGHVLDQETGKKIHCLCVKKSLESDAFITSSLIDMYSKCGQVEKAKKVFDGMFVKELVALNAVVSGYARMGIVEKGLRLVEEMKLIGVKPDVVTWNTLIAGFSKKGDYLSVSKVFELMLDNGIEPDVVSWTSVISGLVQNFRYDEAFDTFKKMMKQGLYPSSATISSLFPACMTTVNLKHGKEVHGYATVIGVVDDVYVKSALVDMYAKGGFISEARTLFYKMSETSIVTWNSMIFGNTAFRTNGEGRKEADYMTFIAVLSACSHAGLVELGKSLFNSIQEKYEISPRVEHYACLVDLLGRAGKLNEAYDVIKTMPMEPDLFVWGALLGACRNHENIDLAELAAKHLRELEPGSKGNNLLLANLYADIGSWGNVEKLKTMMKKKRLRKFLGSAITICLHEQRSGTKGLLGSVESYKQRQKGNLSLIRNLKFKARAQFNIKIELLEPTCLS</sequence>